<keyword evidence="3" id="KW-0378">Hydrolase</keyword>
<dbReference type="GO" id="GO:0004197">
    <property type="term" value="F:cysteine-type endopeptidase activity"/>
    <property type="evidence" value="ECO:0007669"/>
    <property type="project" value="InterPro"/>
</dbReference>
<dbReference type="AlphaFoldDB" id="A0A1I2G2B1"/>
<dbReference type="InterPro" id="IPR029058">
    <property type="entry name" value="AB_hydrolase_fold"/>
</dbReference>
<gene>
    <name evidence="3" type="ORF">SAMN04488541_101616</name>
</gene>
<sequence>MSKRTIYALLVGIDDYPIASHKLNGCVNDVNAMHEFLDFRCQSENTELKVLKLLNHEATKENVVKGFLEHLGSATHQDDAFFYYSGHGAQEVAPPEFWQMEPDKLNESMVCVDSRTESGGVGDLVDKEIGYLLWKVSAKNPRILVVMDCCHSGSGTRSAAPSKVEYTTRQIPTANKMRKINEYLGFNEGFYQIRADGQVIMKRGNYVALAAARANEFAKETILDGQKRGAFNFSLIETLKSAKGDLSYGDLMSKVKAKVISLVPEQNPQIEICVPTQIEGAMQLASLDNTFLGGLPPKEDFLRIYYRDDVKSWVVNMGQMQGLPKNTSPSDPNILSVFNFADASGNKEYKLMTDENKGNDVAKAIITKVEKDYSKIEFQDHPKRTPFSPDLHAIYKAKLTSSSVKPTLFYMEGSEEDTKYLRNMVETDGGSQPYAKFTDNPAEAKYRVVVSQDQFTKKYEFLLNQDGKKVCKDVKGRQVVTPANSMQVGEGAMAQKAWAYIQTIAKWEKTLEMSNPDTSFSDNAVVIEVIDAKEIEKKIEERVTVDVSNGLNLLANQAYEGIMLTPDMYWRVKNNTGKQLYCTAIWMSQNFGADITSEASLQIFNRPLPPNSSFDILDGSPVNLTVNENLLRGGEFQEKIVIKLIYSTEEFSPDFVKNMTLTPLPFPATPDEDSATRGLVRKASGADWSVFNLFITVTQPSQPQKVMTGKPTGLLGKNSITSNFAGGIEVALASPQQQFATRDISQKPKDFAIPQVFRESPQFQPISFNNSDGDTTDLSILEVKGIANLQKTDESKPLFNLKLDAQAEESDVVFPITFDGEFFLPIKASSEVNENGEVVVSVDDLPKDAAEPKIDPETQTRSLTGSVKIFFQKVVSKKLGREFQYPLLDMATDIRADGFKYMRQLHSDKDYGFVLDKVAREIETKKNIAVFVHGIIGDTETMPQSLVLAKDDKGNPLLEKYDAVLTLDYENLNTPIEANSQFFKERLEHIGIKAGHDKNVHIYAHSMGGLVSRYMIENLRGDEIVNHLIMLGTPNAGSPFSALKDWIQMAISMAMSKIALFAWATAPMVFLFNKTMKEIGVSLKQLNGNEPFLQNLAKTAQPKTPYTIIAGNTKLTPLLAEGTAENGALKKLLGKIQSKVLDDFLFGSPNDIAVSLESIRSVKWVQESEVIYPACDHMSYFTTPEGNKAMAEAASRARFL</sequence>
<feature type="domain" description="Peptidase C14 caspase" evidence="1">
    <location>
        <begin position="7"/>
        <end position="271"/>
    </location>
</feature>
<evidence type="ECO:0000259" key="1">
    <source>
        <dbReference type="Pfam" id="PF00656"/>
    </source>
</evidence>
<dbReference type="EMBL" id="FONY01000016">
    <property type="protein sequence ID" value="SFF10781.1"/>
    <property type="molecule type" value="Genomic_DNA"/>
</dbReference>
<protein>
    <submittedName>
        <fullName evidence="3">Triacylglycerol esterase/lipase EstA, alpha/beta hydrolase fold</fullName>
    </submittedName>
</protein>
<dbReference type="PANTHER" id="PTHR48104:SF30">
    <property type="entry name" value="METACASPASE-1"/>
    <property type="match status" value="1"/>
</dbReference>
<evidence type="ECO:0000313" key="3">
    <source>
        <dbReference type="EMBL" id="SFF10781.1"/>
    </source>
</evidence>
<accession>A0A1I2G2B1</accession>
<organism evidence="3 4">
    <name type="scientific">Thermoflexibacter ruber</name>
    <dbReference type="NCBI Taxonomy" id="1003"/>
    <lineage>
        <taxon>Bacteria</taxon>
        <taxon>Pseudomonadati</taxon>
        <taxon>Bacteroidota</taxon>
        <taxon>Cytophagia</taxon>
        <taxon>Cytophagales</taxon>
        <taxon>Thermoflexibacteraceae</taxon>
        <taxon>Thermoflexibacter</taxon>
    </lineage>
</organism>
<keyword evidence="4" id="KW-1185">Reference proteome</keyword>
<dbReference type="OrthoDB" id="1491023at2"/>
<dbReference type="Pfam" id="PF24096">
    <property type="entry name" value="DUF7379"/>
    <property type="match status" value="1"/>
</dbReference>
<dbReference type="InterPro" id="IPR050452">
    <property type="entry name" value="Metacaspase"/>
</dbReference>
<reference evidence="3 4" key="1">
    <citation type="submission" date="2016-10" db="EMBL/GenBank/DDBJ databases">
        <authorList>
            <person name="de Groot N.N."/>
        </authorList>
    </citation>
    <scope>NUCLEOTIDE SEQUENCE [LARGE SCALE GENOMIC DNA]</scope>
    <source>
        <strain>GEY</strain>
        <strain evidence="4">DSM 9560</strain>
    </source>
</reference>
<dbReference type="RefSeq" id="WP_091544785.1">
    <property type="nucleotide sequence ID" value="NZ_FONY01000016.1"/>
</dbReference>
<dbReference type="GO" id="GO:0006508">
    <property type="term" value="P:proteolysis"/>
    <property type="evidence" value="ECO:0007669"/>
    <property type="project" value="InterPro"/>
</dbReference>
<dbReference type="Proteomes" id="UP000199513">
    <property type="component" value="Unassembled WGS sequence"/>
</dbReference>
<evidence type="ECO:0000259" key="2">
    <source>
        <dbReference type="Pfam" id="PF24096"/>
    </source>
</evidence>
<feature type="domain" description="DUF7379" evidence="2">
    <location>
        <begin position="930"/>
        <end position="1087"/>
    </location>
</feature>
<dbReference type="InterPro" id="IPR055803">
    <property type="entry name" value="DUF7379"/>
</dbReference>
<dbReference type="SUPFAM" id="SSF53474">
    <property type="entry name" value="alpha/beta-Hydrolases"/>
    <property type="match status" value="1"/>
</dbReference>
<dbReference type="GO" id="GO:0005737">
    <property type="term" value="C:cytoplasm"/>
    <property type="evidence" value="ECO:0007669"/>
    <property type="project" value="TreeGrafter"/>
</dbReference>
<dbReference type="Pfam" id="PF00656">
    <property type="entry name" value="Peptidase_C14"/>
    <property type="match status" value="1"/>
</dbReference>
<evidence type="ECO:0000313" key="4">
    <source>
        <dbReference type="Proteomes" id="UP000199513"/>
    </source>
</evidence>
<proteinExistence type="predicted"/>
<dbReference type="InterPro" id="IPR011600">
    <property type="entry name" value="Pept_C14_caspase"/>
</dbReference>
<dbReference type="PANTHER" id="PTHR48104">
    <property type="entry name" value="METACASPASE-4"/>
    <property type="match status" value="1"/>
</dbReference>
<dbReference type="STRING" id="1003.SAMN04488541_101616"/>
<dbReference type="Gene3D" id="3.40.50.1820">
    <property type="entry name" value="alpha/beta hydrolase"/>
    <property type="match status" value="1"/>
</dbReference>
<dbReference type="Gene3D" id="3.40.50.1460">
    <property type="match status" value="1"/>
</dbReference>
<name>A0A1I2G2B1_9BACT</name>